<evidence type="ECO:0000256" key="1">
    <source>
        <dbReference type="SAM" id="MobiDB-lite"/>
    </source>
</evidence>
<dbReference type="AlphaFoldDB" id="A0AAV4FD00"/>
<evidence type="ECO:0000313" key="2">
    <source>
        <dbReference type="EMBL" id="GFR70235.1"/>
    </source>
</evidence>
<dbReference type="SUPFAM" id="SSF48726">
    <property type="entry name" value="Immunoglobulin"/>
    <property type="match status" value="1"/>
</dbReference>
<evidence type="ECO:0008006" key="4">
    <source>
        <dbReference type="Google" id="ProtNLM"/>
    </source>
</evidence>
<accession>A0AAV4FD00</accession>
<dbReference type="Proteomes" id="UP000762676">
    <property type="component" value="Unassembled WGS sequence"/>
</dbReference>
<gene>
    <name evidence="2" type="ORF">ElyMa_002067900</name>
</gene>
<evidence type="ECO:0000313" key="3">
    <source>
        <dbReference type="Proteomes" id="UP000762676"/>
    </source>
</evidence>
<organism evidence="2 3">
    <name type="scientific">Elysia marginata</name>
    <dbReference type="NCBI Taxonomy" id="1093978"/>
    <lineage>
        <taxon>Eukaryota</taxon>
        <taxon>Metazoa</taxon>
        <taxon>Spiralia</taxon>
        <taxon>Lophotrochozoa</taxon>
        <taxon>Mollusca</taxon>
        <taxon>Gastropoda</taxon>
        <taxon>Heterobranchia</taxon>
        <taxon>Euthyneura</taxon>
        <taxon>Panpulmonata</taxon>
        <taxon>Sacoglossa</taxon>
        <taxon>Placobranchoidea</taxon>
        <taxon>Plakobranchidae</taxon>
        <taxon>Elysia</taxon>
    </lineage>
</organism>
<protein>
    <recommendedName>
        <fullName evidence="4">Ig-like domain-containing protein</fullName>
    </recommendedName>
</protein>
<comment type="caution">
    <text evidence="2">The sequence shown here is derived from an EMBL/GenBank/DDBJ whole genome shotgun (WGS) entry which is preliminary data.</text>
</comment>
<dbReference type="InterPro" id="IPR036179">
    <property type="entry name" value="Ig-like_dom_sf"/>
</dbReference>
<feature type="region of interest" description="Disordered" evidence="1">
    <location>
        <begin position="1"/>
        <end position="20"/>
    </location>
</feature>
<dbReference type="Gene3D" id="2.60.40.10">
    <property type="entry name" value="Immunoglobulins"/>
    <property type="match status" value="1"/>
</dbReference>
<sequence>MERSKGGKDDDDDNHGNGLSAHIELQPASFTEAVTSSVSVTCCPDGTSARARKILVMEIAKDASTPITNIQAPDVISYGDGTSGQHFEAHGVISDTNISQSFLNLTIRYPDTSDAGEYTCVISYISENGLVTQEKDKALLVLNGL</sequence>
<name>A0AAV4FD00_9GAST</name>
<keyword evidence="3" id="KW-1185">Reference proteome</keyword>
<reference evidence="2 3" key="1">
    <citation type="journal article" date="2021" name="Elife">
        <title>Chloroplast acquisition without the gene transfer in kleptoplastic sea slugs, Plakobranchus ocellatus.</title>
        <authorList>
            <person name="Maeda T."/>
            <person name="Takahashi S."/>
            <person name="Yoshida T."/>
            <person name="Shimamura S."/>
            <person name="Takaki Y."/>
            <person name="Nagai Y."/>
            <person name="Toyoda A."/>
            <person name="Suzuki Y."/>
            <person name="Arimoto A."/>
            <person name="Ishii H."/>
            <person name="Satoh N."/>
            <person name="Nishiyama T."/>
            <person name="Hasebe M."/>
            <person name="Maruyama T."/>
            <person name="Minagawa J."/>
            <person name="Obokata J."/>
            <person name="Shigenobu S."/>
        </authorList>
    </citation>
    <scope>NUCLEOTIDE SEQUENCE [LARGE SCALE GENOMIC DNA]</scope>
</reference>
<dbReference type="EMBL" id="BMAT01004198">
    <property type="protein sequence ID" value="GFR70235.1"/>
    <property type="molecule type" value="Genomic_DNA"/>
</dbReference>
<proteinExistence type="predicted"/>
<dbReference type="InterPro" id="IPR013783">
    <property type="entry name" value="Ig-like_fold"/>
</dbReference>